<dbReference type="SUPFAM" id="SSF53448">
    <property type="entry name" value="Nucleotide-diphospho-sugar transferases"/>
    <property type="match status" value="1"/>
</dbReference>
<keyword evidence="3" id="KW-1185">Reference proteome</keyword>
<gene>
    <name evidence="2" type="primary">ANKRD50</name>
    <name evidence="2" type="ORF">SPIL2461_LOCUS18830</name>
</gene>
<keyword evidence="1" id="KW-0472">Membrane</keyword>
<dbReference type="AlphaFoldDB" id="A0A812WEA4"/>
<feature type="transmembrane region" description="Helical" evidence="1">
    <location>
        <begin position="6"/>
        <end position="23"/>
    </location>
</feature>
<dbReference type="Proteomes" id="UP000649617">
    <property type="component" value="Unassembled WGS sequence"/>
</dbReference>
<feature type="transmembrane region" description="Helical" evidence="1">
    <location>
        <begin position="368"/>
        <end position="387"/>
    </location>
</feature>
<dbReference type="InterPro" id="IPR029044">
    <property type="entry name" value="Nucleotide-diphossugar_trans"/>
</dbReference>
<dbReference type="EMBL" id="CAJNIZ010044094">
    <property type="protein sequence ID" value="CAE7678060.1"/>
    <property type="molecule type" value="Genomic_DNA"/>
</dbReference>
<feature type="transmembrane region" description="Helical" evidence="1">
    <location>
        <begin position="407"/>
        <end position="429"/>
    </location>
</feature>
<evidence type="ECO:0000313" key="2">
    <source>
        <dbReference type="EMBL" id="CAE7678060.1"/>
    </source>
</evidence>
<evidence type="ECO:0000256" key="1">
    <source>
        <dbReference type="SAM" id="Phobius"/>
    </source>
</evidence>
<sequence>MAFFSLIWVIIAGNAFLNMWRMMREPLVRHLDDAQAAPVEEGGRRFRHIVIVPCYLDPINILFDCLGSLLSQQHPERLVVVVAFEKKTPDVQLKIDTVKKAFGGRFRELIISVHTIQWETEIPGGCSNKNFALRTAHQHVSRMDTQYQETSYTVTTCDTDTLFGPRYFEVLEEAYNHENPAGTGRPVNLCVWQGPLFYNWNLDQRPFFNRITGIMRSLMMLGGLISFNLNPMSVFSYPLELGLEAGFINPRYSVDDIIFLVRMMCSARCGIPVKLLPVAVISGPTIGTTWWEEVDEWARQIRRWIIGSSESFHYFLTHYRGRPFFAGFRWFLMFFTYYAILLCCAGLFTAAAAIPLPGSVWPRPELRYVGLANLALQYCVFAVAFGIDRCAVRYMTVKENVSCCRNFIHWLIAPVVLLAYSLVAFYAVVKFAFRGKKDAGHVMAAKAGFQAITAVLTQGEPAAEAAEAASTAEESFHSQCEQAGRQNPLDRRCAGLSTSTAPPVDRATRTFNGTSNCGALSFELNPRPMTFPVNPSLSLKPGTMCPGDDKIPSTNFENDEDKEVLCRLPDSFYFGSTAFPTGHGNATLDHALSNRTFLYGL</sequence>
<evidence type="ECO:0000313" key="3">
    <source>
        <dbReference type="Proteomes" id="UP000649617"/>
    </source>
</evidence>
<dbReference type="Gene3D" id="3.90.550.10">
    <property type="entry name" value="Spore Coat Polysaccharide Biosynthesis Protein SpsA, Chain A"/>
    <property type="match status" value="1"/>
</dbReference>
<dbReference type="OrthoDB" id="410026at2759"/>
<dbReference type="PANTHER" id="PTHR36851:SF1">
    <property type="entry name" value="GLYCO_TRANS_2-LIKE DOMAIN-CONTAINING PROTEIN"/>
    <property type="match status" value="1"/>
</dbReference>
<dbReference type="PANTHER" id="PTHR36851">
    <property type="entry name" value="UNNAMED PRODUCT"/>
    <property type="match status" value="1"/>
</dbReference>
<name>A0A812WEA4_SYMPI</name>
<keyword evidence="1" id="KW-1133">Transmembrane helix</keyword>
<feature type="transmembrane region" description="Helical" evidence="1">
    <location>
        <begin position="330"/>
        <end position="356"/>
    </location>
</feature>
<accession>A0A812WEA4</accession>
<comment type="caution">
    <text evidence="2">The sequence shown here is derived from an EMBL/GenBank/DDBJ whole genome shotgun (WGS) entry which is preliminary data.</text>
</comment>
<protein>
    <submittedName>
        <fullName evidence="2">ANKRD50 protein</fullName>
    </submittedName>
</protein>
<keyword evidence="1" id="KW-0812">Transmembrane</keyword>
<organism evidence="2 3">
    <name type="scientific">Symbiodinium pilosum</name>
    <name type="common">Dinoflagellate</name>
    <dbReference type="NCBI Taxonomy" id="2952"/>
    <lineage>
        <taxon>Eukaryota</taxon>
        <taxon>Sar</taxon>
        <taxon>Alveolata</taxon>
        <taxon>Dinophyceae</taxon>
        <taxon>Suessiales</taxon>
        <taxon>Symbiodiniaceae</taxon>
        <taxon>Symbiodinium</taxon>
    </lineage>
</organism>
<proteinExistence type="predicted"/>
<reference evidence="2" key="1">
    <citation type="submission" date="2021-02" db="EMBL/GenBank/DDBJ databases">
        <authorList>
            <person name="Dougan E. K."/>
            <person name="Rhodes N."/>
            <person name="Thang M."/>
            <person name="Chan C."/>
        </authorList>
    </citation>
    <scope>NUCLEOTIDE SEQUENCE</scope>
</reference>